<name>A0ABP9SBS2_9GAMM</name>
<sequence>MTEPLCKDCKKLLDEQAAEPHDQLKEFAHHEASTVDGGFSEHEFRCQRCGHALRQISGTSPVTGWTELPAEGR</sequence>
<dbReference type="RefSeq" id="WP_345317299.1">
    <property type="nucleotide sequence ID" value="NZ_BAABLF010000021.1"/>
</dbReference>
<proteinExistence type="predicted"/>
<reference evidence="2" key="1">
    <citation type="journal article" date="2019" name="Int. J. Syst. Evol. Microbiol.">
        <title>The Global Catalogue of Microorganisms (GCM) 10K type strain sequencing project: providing services to taxonomists for standard genome sequencing and annotation.</title>
        <authorList>
            <consortium name="The Broad Institute Genomics Platform"/>
            <consortium name="The Broad Institute Genome Sequencing Center for Infectious Disease"/>
            <person name="Wu L."/>
            <person name="Ma J."/>
        </authorList>
    </citation>
    <scope>NUCLEOTIDE SEQUENCE [LARGE SCALE GENOMIC DNA]</scope>
    <source>
        <strain evidence="2">JCM 18720</strain>
    </source>
</reference>
<organism evidence="1 2">
    <name type="scientific">Ferrimonas gelatinilytica</name>
    <dbReference type="NCBI Taxonomy" id="1255257"/>
    <lineage>
        <taxon>Bacteria</taxon>
        <taxon>Pseudomonadati</taxon>
        <taxon>Pseudomonadota</taxon>
        <taxon>Gammaproteobacteria</taxon>
        <taxon>Alteromonadales</taxon>
        <taxon>Ferrimonadaceae</taxon>
        <taxon>Ferrimonas</taxon>
    </lineage>
</organism>
<dbReference type="Proteomes" id="UP001501600">
    <property type="component" value="Unassembled WGS sequence"/>
</dbReference>
<protein>
    <submittedName>
        <fullName evidence="1">Uncharacterized protein</fullName>
    </submittedName>
</protein>
<evidence type="ECO:0000313" key="2">
    <source>
        <dbReference type="Proteomes" id="UP001501600"/>
    </source>
</evidence>
<gene>
    <name evidence="1" type="ORF">GCM10025772_23760</name>
</gene>
<evidence type="ECO:0000313" key="1">
    <source>
        <dbReference type="EMBL" id="GAA5193207.1"/>
    </source>
</evidence>
<keyword evidence="2" id="KW-1185">Reference proteome</keyword>
<dbReference type="EMBL" id="BAABLF010000021">
    <property type="protein sequence ID" value="GAA5193207.1"/>
    <property type="molecule type" value="Genomic_DNA"/>
</dbReference>
<accession>A0ABP9SBS2</accession>
<comment type="caution">
    <text evidence="1">The sequence shown here is derived from an EMBL/GenBank/DDBJ whole genome shotgun (WGS) entry which is preliminary data.</text>
</comment>